<dbReference type="EMBL" id="UFSX01000001">
    <property type="protein sequence ID" value="SUV28840.1"/>
    <property type="molecule type" value="Genomic_DNA"/>
</dbReference>
<protein>
    <submittedName>
        <fullName evidence="1">Uncharacterized protein</fullName>
    </submittedName>
</protein>
<gene>
    <name evidence="1" type="ORF">NCTC11155_00797</name>
</gene>
<dbReference type="AlphaFoldDB" id="A0A380YLL7"/>
<sequence length="30" mass="3628">MHKTVFHVQDYCTFAPENNKKDLDEKNFID</sequence>
<proteinExistence type="predicted"/>
<evidence type="ECO:0000313" key="1">
    <source>
        <dbReference type="EMBL" id="SUV28840.1"/>
    </source>
</evidence>
<accession>A0A380YLL7</accession>
<organism evidence="1 2">
    <name type="scientific">Bacteroides eggerthii</name>
    <dbReference type="NCBI Taxonomy" id="28111"/>
    <lineage>
        <taxon>Bacteria</taxon>
        <taxon>Pseudomonadati</taxon>
        <taxon>Bacteroidota</taxon>
        <taxon>Bacteroidia</taxon>
        <taxon>Bacteroidales</taxon>
        <taxon>Bacteroidaceae</taxon>
        <taxon>Bacteroides</taxon>
    </lineage>
</organism>
<reference evidence="1 2" key="1">
    <citation type="submission" date="2018-06" db="EMBL/GenBank/DDBJ databases">
        <authorList>
            <consortium name="Pathogen Informatics"/>
            <person name="Doyle S."/>
        </authorList>
    </citation>
    <scope>NUCLEOTIDE SEQUENCE [LARGE SCALE GENOMIC DNA]</scope>
    <source>
        <strain evidence="1 2">NCTC11155</strain>
    </source>
</reference>
<name>A0A380YLL7_9BACE</name>
<evidence type="ECO:0000313" key="2">
    <source>
        <dbReference type="Proteomes" id="UP000254424"/>
    </source>
</evidence>
<dbReference type="Proteomes" id="UP000254424">
    <property type="component" value="Unassembled WGS sequence"/>
</dbReference>